<dbReference type="Proteomes" id="UP001375240">
    <property type="component" value="Unassembled WGS sequence"/>
</dbReference>
<organism evidence="2 3">
    <name type="scientific">Orbilia brochopaga</name>
    <dbReference type="NCBI Taxonomy" id="3140254"/>
    <lineage>
        <taxon>Eukaryota</taxon>
        <taxon>Fungi</taxon>
        <taxon>Dikarya</taxon>
        <taxon>Ascomycota</taxon>
        <taxon>Pezizomycotina</taxon>
        <taxon>Orbiliomycetes</taxon>
        <taxon>Orbiliales</taxon>
        <taxon>Orbiliaceae</taxon>
        <taxon>Orbilia</taxon>
    </lineage>
</organism>
<reference evidence="2 3" key="1">
    <citation type="submission" date="2019-10" db="EMBL/GenBank/DDBJ databases">
        <authorList>
            <person name="Palmer J.M."/>
        </authorList>
    </citation>
    <scope>NUCLEOTIDE SEQUENCE [LARGE SCALE GENOMIC DNA]</scope>
    <source>
        <strain evidence="2 3">TWF696</strain>
    </source>
</reference>
<keyword evidence="3" id="KW-1185">Reference proteome</keyword>
<evidence type="ECO:0000256" key="1">
    <source>
        <dbReference type="SAM" id="Phobius"/>
    </source>
</evidence>
<keyword evidence="1" id="KW-1133">Transmembrane helix</keyword>
<keyword evidence="1" id="KW-0472">Membrane</keyword>
<sequence>MLDMPAADDQPHDSEALLLQESHCIHECHCPPTSRSGLTKARPHAAHTTLALFACIALLLGLSVFHFAPGIAARLRADYPFSFRQATFTDASGDARPLILYAYHETENARRNALFFIAHGLHAAADFIFILNGETNLTASLPDAPNIRYIQRPNTCFDMGSYKEVLSADDMALVKRYDRFIMMNASIRGPFLPVWSRQCWSDVYLDKITDTTKLIGMTYNCDPYFGTPHIQSMLLATDRTGLLTLFPILSCAADWMAAVYMESNATAAIKSAGYDVFAMMTAFSSHSEYTSVCDNGDVLFEGTYFGGTIHPYEMVFQKANRNVGLDTLERLTEWTDQAGYSSWEVCGRGARENMGALGGWGRWNQTPHE</sequence>
<name>A0AAV9V5C1_9PEZI</name>
<keyword evidence="1" id="KW-0812">Transmembrane</keyword>
<gene>
    <name evidence="2" type="ORF">TWF696_003774</name>
</gene>
<protein>
    <submittedName>
        <fullName evidence="2">Uncharacterized protein</fullName>
    </submittedName>
</protein>
<comment type="caution">
    <text evidence="2">The sequence shown here is derived from an EMBL/GenBank/DDBJ whole genome shotgun (WGS) entry which is preliminary data.</text>
</comment>
<accession>A0AAV9V5C1</accession>
<feature type="transmembrane region" description="Helical" evidence="1">
    <location>
        <begin position="50"/>
        <end position="68"/>
    </location>
</feature>
<evidence type="ECO:0000313" key="2">
    <source>
        <dbReference type="EMBL" id="KAK6354634.1"/>
    </source>
</evidence>
<dbReference type="EMBL" id="JAVHNQ010000002">
    <property type="protein sequence ID" value="KAK6354634.1"/>
    <property type="molecule type" value="Genomic_DNA"/>
</dbReference>
<dbReference type="AlphaFoldDB" id="A0AAV9V5C1"/>
<proteinExistence type="predicted"/>
<evidence type="ECO:0000313" key="3">
    <source>
        <dbReference type="Proteomes" id="UP001375240"/>
    </source>
</evidence>